<dbReference type="EMBL" id="JAPDDT010000003">
    <property type="protein sequence ID" value="MCW1922767.1"/>
    <property type="molecule type" value="Genomic_DNA"/>
</dbReference>
<comment type="caution">
    <text evidence="1">The sequence shown here is derived from an EMBL/GenBank/DDBJ whole genome shotgun (WGS) entry which is preliminary data.</text>
</comment>
<protein>
    <recommendedName>
        <fullName evidence="3">HNH nuclease domain-containing protein</fullName>
    </recommendedName>
</protein>
<evidence type="ECO:0008006" key="3">
    <source>
        <dbReference type="Google" id="ProtNLM"/>
    </source>
</evidence>
<reference evidence="1 2" key="1">
    <citation type="submission" date="2022-10" db="EMBL/GenBank/DDBJ databases">
        <title>Luteolibacter arcticus strain CCTCC AB 2014275, whole genome shotgun sequencing project.</title>
        <authorList>
            <person name="Zhao G."/>
            <person name="Shen L."/>
        </authorList>
    </citation>
    <scope>NUCLEOTIDE SEQUENCE [LARGE SCALE GENOMIC DNA]</scope>
    <source>
        <strain evidence="1 2">CCTCC AB 2014275</strain>
    </source>
</reference>
<accession>A0ABT3GGM2</accession>
<dbReference type="RefSeq" id="WP_264486875.1">
    <property type="nucleotide sequence ID" value="NZ_JAPDDT010000003.1"/>
</dbReference>
<organism evidence="1 2">
    <name type="scientific">Luteolibacter arcticus</name>
    <dbReference type="NCBI Taxonomy" id="1581411"/>
    <lineage>
        <taxon>Bacteria</taxon>
        <taxon>Pseudomonadati</taxon>
        <taxon>Verrucomicrobiota</taxon>
        <taxon>Verrucomicrobiia</taxon>
        <taxon>Verrucomicrobiales</taxon>
        <taxon>Verrucomicrobiaceae</taxon>
        <taxon>Luteolibacter</taxon>
    </lineage>
</organism>
<proteinExistence type="predicted"/>
<dbReference type="Proteomes" id="UP001320876">
    <property type="component" value="Unassembled WGS sequence"/>
</dbReference>
<evidence type="ECO:0000313" key="1">
    <source>
        <dbReference type="EMBL" id="MCW1922767.1"/>
    </source>
</evidence>
<gene>
    <name evidence="1" type="ORF">OKA05_09410</name>
</gene>
<keyword evidence="2" id="KW-1185">Reference proteome</keyword>
<sequence>MDAAHWQELATKFFPELEPLALSTASPAASDSLENLAYLAEEAHRTGDTALLNRIYPFVRWSIRNTADDRLKGWLADWFFDRILQTKHAKTGCLDYLDWGDVDLLCSHFTVEPMFEDTENFERLCKEWKKRWSRNQKLPHPGFE</sequence>
<name>A0ABT3GGM2_9BACT</name>
<evidence type="ECO:0000313" key="2">
    <source>
        <dbReference type="Proteomes" id="UP001320876"/>
    </source>
</evidence>